<evidence type="ECO:0000313" key="6">
    <source>
        <dbReference type="EMBL" id="AGG65484.1"/>
    </source>
</evidence>
<organism evidence="6 7">
    <name type="scientific">Corynebacterium callunae DSM 20147</name>
    <dbReference type="NCBI Taxonomy" id="1121353"/>
    <lineage>
        <taxon>Bacteria</taxon>
        <taxon>Bacillati</taxon>
        <taxon>Actinomycetota</taxon>
        <taxon>Actinomycetes</taxon>
        <taxon>Mycobacteriales</taxon>
        <taxon>Corynebacteriaceae</taxon>
        <taxon>Corynebacterium</taxon>
    </lineage>
</organism>
<keyword evidence="4" id="KW-0067">ATP-binding</keyword>
<gene>
    <name evidence="6" type="ORF">H924_00100</name>
</gene>
<dbReference type="GO" id="GO:0016887">
    <property type="term" value="F:ATP hydrolysis activity"/>
    <property type="evidence" value="ECO:0007669"/>
    <property type="project" value="InterPro"/>
</dbReference>
<dbReference type="PANTHER" id="PTHR42734">
    <property type="entry name" value="METAL TRANSPORT SYSTEM ATP-BINDING PROTEIN TM_0124-RELATED"/>
    <property type="match status" value="1"/>
</dbReference>
<proteinExistence type="inferred from homology"/>
<dbReference type="NCBIfam" id="NF040873">
    <property type="entry name" value="AztA"/>
    <property type="match status" value="1"/>
</dbReference>
<dbReference type="GO" id="GO:0005524">
    <property type="term" value="F:ATP binding"/>
    <property type="evidence" value="ECO:0007669"/>
    <property type="project" value="UniProtKB-KW"/>
</dbReference>
<keyword evidence="3" id="KW-0547">Nucleotide-binding</keyword>
<feature type="domain" description="ABC transporter" evidence="5">
    <location>
        <begin position="4"/>
        <end position="217"/>
    </location>
</feature>
<dbReference type="InterPro" id="IPR017871">
    <property type="entry name" value="ABC_transporter-like_CS"/>
</dbReference>
<accession>M1UIG9</accession>
<evidence type="ECO:0000256" key="1">
    <source>
        <dbReference type="ARBA" id="ARBA00005417"/>
    </source>
</evidence>
<dbReference type="eggNOG" id="COG1121">
    <property type="taxonomic scope" value="Bacteria"/>
</dbReference>
<dbReference type="EMBL" id="CP004354">
    <property type="protein sequence ID" value="AGG65484.1"/>
    <property type="molecule type" value="Genomic_DNA"/>
</dbReference>
<dbReference type="SMART" id="SM00382">
    <property type="entry name" value="AAA"/>
    <property type="match status" value="1"/>
</dbReference>
<dbReference type="PANTHER" id="PTHR42734:SF5">
    <property type="entry name" value="IRON TRANSPORT SYSTEM ATP-BINDING PROTEIN HI_0361-RELATED"/>
    <property type="match status" value="1"/>
</dbReference>
<dbReference type="InterPro" id="IPR050153">
    <property type="entry name" value="Metal_Ion_Import_ABC"/>
</dbReference>
<dbReference type="PROSITE" id="PS00211">
    <property type="entry name" value="ABC_TRANSPORTER_1"/>
    <property type="match status" value="1"/>
</dbReference>
<dbReference type="PATRIC" id="fig|1121353.3.peg.23"/>
<evidence type="ECO:0000256" key="4">
    <source>
        <dbReference type="ARBA" id="ARBA00022840"/>
    </source>
</evidence>
<dbReference type="Proteomes" id="UP000011760">
    <property type="component" value="Chromosome"/>
</dbReference>
<dbReference type="InterPro" id="IPR047748">
    <property type="entry name" value="AztA-like"/>
</dbReference>
<dbReference type="InterPro" id="IPR027417">
    <property type="entry name" value="P-loop_NTPase"/>
</dbReference>
<keyword evidence="7" id="KW-1185">Reference proteome</keyword>
<dbReference type="InterPro" id="IPR003439">
    <property type="entry name" value="ABC_transporter-like_ATP-bd"/>
</dbReference>
<reference evidence="6 7" key="1">
    <citation type="submission" date="2013-02" db="EMBL/GenBank/DDBJ databases">
        <title>The complete genome sequence of Corynebacterium callunae DSM 20147.</title>
        <authorList>
            <person name="Ruckert C."/>
            <person name="Albersmeier A."/>
            <person name="Kalinowski J."/>
        </authorList>
    </citation>
    <scope>NUCLEOTIDE SEQUENCE [LARGE SCALE GENOMIC DNA]</scope>
    <source>
        <strain evidence="6 7">DSM 20147</strain>
    </source>
</reference>
<dbReference type="RefSeq" id="WP_015649941.1">
    <property type="nucleotide sequence ID" value="NC_020506.1"/>
</dbReference>
<protein>
    <recommendedName>
        <fullName evidence="5">ABC transporter domain-containing protein</fullName>
    </recommendedName>
</protein>
<dbReference type="InterPro" id="IPR003593">
    <property type="entry name" value="AAA+_ATPase"/>
</dbReference>
<dbReference type="Pfam" id="PF00005">
    <property type="entry name" value="ABC_tran"/>
    <property type="match status" value="1"/>
</dbReference>
<dbReference type="Gene3D" id="3.40.50.300">
    <property type="entry name" value="P-loop containing nucleotide triphosphate hydrolases"/>
    <property type="match status" value="1"/>
</dbReference>
<keyword evidence="2" id="KW-0813">Transport</keyword>
<name>M1UIG9_9CORY</name>
<dbReference type="OrthoDB" id="5296765at2"/>
<evidence type="ECO:0000256" key="2">
    <source>
        <dbReference type="ARBA" id="ARBA00022448"/>
    </source>
</evidence>
<dbReference type="PROSITE" id="PS50893">
    <property type="entry name" value="ABC_TRANSPORTER_2"/>
    <property type="match status" value="1"/>
</dbReference>
<dbReference type="HOGENOM" id="CLU_000604_1_11_11"/>
<evidence type="ECO:0000313" key="7">
    <source>
        <dbReference type="Proteomes" id="UP000011760"/>
    </source>
</evidence>
<dbReference type="STRING" id="1121353.H924_00100"/>
<comment type="similarity">
    <text evidence="1">Belongs to the ABC transporter superfamily.</text>
</comment>
<dbReference type="AlphaFoldDB" id="M1UIG9"/>
<dbReference type="SUPFAM" id="SSF52540">
    <property type="entry name" value="P-loop containing nucleoside triphosphate hydrolases"/>
    <property type="match status" value="1"/>
</dbReference>
<sequence>MGEIRVKDLSCAYRNVTALKNINASFPQGSLTALIGSNGSGKSTLLGALAGTITPVSGSISGLPKEIAFVPQRSHVPENLPISVWHTVSMGRWLSRRPWQRLSASDRNIINSELERLGISDLASRPLGELSGGQRQRALIAQGLAQQAPLLLFDEPLSAIDADATLLIAKVIAEEKAAGKTIIIATHDVAQTRDADRTITLERGEIKCQHKASESIM</sequence>
<evidence type="ECO:0000259" key="5">
    <source>
        <dbReference type="PROSITE" id="PS50893"/>
    </source>
</evidence>
<dbReference type="KEGG" id="ccn:H924_00100"/>
<evidence type="ECO:0000256" key="3">
    <source>
        <dbReference type="ARBA" id="ARBA00022741"/>
    </source>
</evidence>